<feature type="domain" description="PKS/mFAS DH" evidence="16">
    <location>
        <begin position="1404"/>
        <end position="1695"/>
    </location>
</feature>
<feature type="region of interest" description="N-terminal hotdog fold" evidence="12">
    <location>
        <begin position="1404"/>
        <end position="1528"/>
    </location>
</feature>
<keyword evidence="6" id="KW-0808">Transferase</keyword>
<dbReference type="Pfam" id="PF14765">
    <property type="entry name" value="PS-DH"/>
    <property type="match status" value="1"/>
</dbReference>
<feature type="active site" description="Proton donor; for dehydratase activity" evidence="12">
    <location>
        <position position="1614"/>
    </location>
</feature>
<dbReference type="InterPro" id="IPR016035">
    <property type="entry name" value="Acyl_Trfase/lysoPLipase"/>
</dbReference>
<dbReference type="InterPro" id="IPR049552">
    <property type="entry name" value="PKS_DH_N"/>
</dbReference>
<dbReference type="FunFam" id="1.10.1200.10:FF:000016">
    <property type="entry name" value="Non-ribosomal peptide synthase"/>
    <property type="match status" value="1"/>
</dbReference>
<dbReference type="InterPro" id="IPR020807">
    <property type="entry name" value="PKS_DH"/>
</dbReference>
<dbReference type="InterPro" id="IPR057326">
    <property type="entry name" value="KR_dom"/>
</dbReference>
<dbReference type="Gene3D" id="3.40.50.1820">
    <property type="entry name" value="alpha/beta hydrolase"/>
    <property type="match status" value="1"/>
</dbReference>
<dbReference type="Pfam" id="PF16197">
    <property type="entry name" value="KAsynt_C_assoc"/>
    <property type="match status" value="1"/>
</dbReference>
<dbReference type="SUPFAM" id="SSF53901">
    <property type="entry name" value="Thiolase-like"/>
    <property type="match status" value="1"/>
</dbReference>
<evidence type="ECO:0000259" key="14">
    <source>
        <dbReference type="PROSITE" id="PS50075"/>
    </source>
</evidence>
<dbReference type="SMART" id="SM00826">
    <property type="entry name" value="PKS_DH"/>
    <property type="match status" value="1"/>
</dbReference>
<dbReference type="PANTHER" id="PTHR43775:SF37">
    <property type="entry name" value="SI:DKEY-61P9.11"/>
    <property type="match status" value="1"/>
</dbReference>
<dbReference type="Pfam" id="PF08659">
    <property type="entry name" value="KR"/>
    <property type="match status" value="1"/>
</dbReference>
<dbReference type="InterPro" id="IPR020841">
    <property type="entry name" value="PKS_Beta-ketoAc_synthase_dom"/>
</dbReference>
<dbReference type="GO" id="GO:0004315">
    <property type="term" value="F:3-oxoacyl-[acyl-carrier-protein] synthase activity"/>
    <property type="evidence" value="ECO:0007669"/>
    <property type="project" value="InterPro"/>
</dbReference>
<evidence type="ECO:0000256" key="11">
    <source>
        <dbReference type="ARBA" id="ARBA00023315"/>
    </source>
</evidence>
<feature type="region of interest" description="Disordered" evidence="13">
    <location>
        <begin position="1"/>
        <end position="28"/>
    </location>
</feature>
<dbReference type="Pfam" id="PF00550">
    <property type="entry name" value="PP-binding"/>
    <property type="match status" value="1"/>
</dbReference>
<dbReference type="Gene3D" id="3.40.50.720">
    <property type="entry name" value="NAD(P)-binding Rossmann-like Domain"/>
    <property type="match status" value="1"/>
</dbReference>
<dbReference type="InterPro" id="IPR018201">
    <property type="entry name" value="Ketoacyl_synth_AS"/>
</dbReference>
<dbReference type="Pfam" id="PF00109">
    <property type="entry name" value="ketoacyl-synt"/>
    <property type="match status" value="1"/>
</dbReference>
<feature type="active site" description="Proton acceptor; for dehydratase activity" evidence="12">
    <location>
        <position position="1435"/>
    </location>
</feature>
<name>A0A9W4H8J9_9ACTN</name>
<evidence type="ECO:0000313" key="17">
    <source>
        <dbReference type="EMBL" id="CAG7658008.1"/>
    </source>
</evidence>
<keyword evidence="7" id="KW-0276">Fatty acid metabolism</keyword>
<dbReference type="GO" id="GO:0005886">
    <property type="term" value="C:plasma membrane"/>
    <property type="evidence" value="ECO:0007669"/>
    <property type="project" value="TreeGrafter"/>
</dbReference>
<dbReference type="Proteomes" id="UP001153328">
    <property type="component" value="Unassembled WGS sequence"/>
</dbReference>
<dbReference type="EMBL" id="CAJVAX010000023">
    <property type="protein sequence ID" value="CAG7658008.1"/>
    <property type="molecule type" value="Genomic_DNA"/>
</dbReference>
<dbReference type="SUPFAM" id="SSF55048">
    <property type="entry name" value="Probable ACP-binding domain of malonyl-CoA ACP transacylase"/>
    <property type="match status" value="1"/>
</dbReference>
<feature type="region of interest" description="C-terminal hotdog fold" evidence="12">
    <location>
        <begin position="1548"/>
        <end position="1695"/>
    </location>
</feature>
<evidence type="ECO:0000256" key="3">
    <source>
        <dbReference type="ARBA" id="ARBA00006432"/>
    </source>
</evidence>
<evidence type="ECO:0000259" key="16">
    <source>
        <dbReference type="PROSITE" id="PS52019"/>
    </source>
</evidence>
<dbReference type="SMART" id="SM00823">
    <property type="entry name" value="PKS_PP"/>
    <property type="match status" value="1"/>
</dbReference>
<evidence type="ECO:0000256" key="13">
    <source>
        <dbReference type="SAM" id="MobiDB-lite"/>
    </source>
</evidence>
<keyword evidence="9" id="KW-0045">Antibiotic biosynthesis</keyword>
<evidence type="ECO:0000313" key="18">
    <source>
        <dbReference type="Proteomes" id="UP001153328"/>
    </source>
</evidence>
<dbReference type="InterPro" id="IPR049551">
    <property type="entry name" value="PKS_DH_C"/>
</dbReference>
<sequence length="1940" mass="203573">MIAVPQPHPQPQPQLASQYEGDQEVDQEGDRDLDRIAVVGMAGRFPGAGDVDAFWANLEQGKDGITSFTDEELAAAGTGPELLARDGYVKAKGVLEGADLFDGGFFGYSHREAELLDPQHRVFLECAWHALESAGIDPARFEGRIGVFAGAGLNTYLLFNLMNNQPVVESSGMHQVVLASDKDFLATRAAYKLGLTGPAVTVQSACSTSLTAVHLACQSLVNGECDIALAGGVAVTSPLRGGYQYEPGGILSPDGICRAFDADAAGTVAGNGVGAVVLRRLADARAEGDRVDAVILATAVNNDGSLKAGYTAPSVDGQADVIAEALALADVDPATVGYVETHGTGTPLGDPIEIAALTRAFRAGTDDRGFCAIGSVKSNVGHLDAAAGVTGLIKAVLALKHEAIPPTLHCDRPNPGLELDTSPFYVNTALRAWPRTDEPRRAGVSSFGIGGTNVHVVLEEAPAQPPVGLAETTAAGPAALLLPLSAKSAPALAEAAARLADRLEADPGTPLDAVAHTLARRRARFPHRGTAVARTAEEAVTALRRLATGGPAAPAPDSAPVAFLFPGQGAQYPGMARGLYGSEPVFAAEFDRCADLLAPHLGEDLRPLVLGPPYAQDAEDTALSAGRLRQTRIAQPALFAVEYALAKLWQSWGVRPRAMAGHSVGEYTAACLAGVFSLEDATRLVAVRGRLVQQMPAGAMLSVFLPEQETAALLGDGLALAAVNSTALTVVAGAAAAVDALERRLKDAGVGCRRLHTSHGFHSPAMDPAVAPFTDEVRGTALKPPSVPFLSNVTGTWITAEQATSPDYWGTHLRQPVRFRDALDVLLADPGLVPLEVGPGRNLTDFARAHDSWTPGRAAAASLRHPGDRTPDDAHLQAALGTVWSAGASVDWAAVQGPDRHPAVRLPGYPFQRRRYWVEPAQAPRTAARATGPDGWFYAPGWQRLTLPARRTAEATGDVWVVLGAGLALGDALADRLAATGDRVVRVTAGAEPARTGDDTWTLDPASRDDLSALVSALAAPPAAAGDGGRLRFVHLWSTAEEPSDGPLTGERLDAARRTGFDSLLALAQALGASRPPAPVTLDVLCRGVYDVTGEEPLAPEHALLLGAAAVIPQETADTACRVLDIAGTDPRAPHETAVRALLTALTVAGDEPELALRGRHWWRRTFEPTPLANGGTGLRDGGVYLITGGLGGLGLAMAEHIAAAVAQPVLGLLGRSAFPPPDQWDAWRAAYGADDATSVRIRRLRRLADLGARVVLLRADVTDEQQMRRAVGELRAAAAGPVDGVVHAAGLPSQGMIVTRSPADTGAVLAAKTRGLLVLDQVCAEDDLDFLLLCSSVTAVLGGPGQSDYAAANAFLDAWAQAKRRESGLPVTAVGWDTWQETGMAAGLGSRFGAGTGTPLTGHPLLQRLVRSTPASRTYASVFSTDTSWIVGDHRIQEHGLVPGTAYLELVRAAVAEQAAGRHIEIGQVQYTVPVVVPDGQTREVFTTVEEREGRWHFAVQSRTGPPGAAVWTDHARGTVAFPEPEPDIVRDLDALLAGVGVTEVLDTGETIRRGLRLDRFEKGGPIEFSFGPRWTCMREIQVGLRRVLATLRLDDEHHGDLDHYLLHPALLDAAGGTARVHVTDTYYLPFSYRSVRFRHGLTSTVRAYVELKGSEDSAGETSTCDIEILDPGGRVLVQIADFTIKRINDTEGLRDQIARAAEPPAPVPGRDPGAGAGALRTLAEGITEQQGKDVFARLLAAADLPGHVVVSHRDFGGVRALARSLNPALLAQEMDQLAPPGVTHPRPDLPTPFVAPRTPGEEAVAQIWRDILGVDRVGVDDDFFALGGHSLAAVQIGTRVKASLGAELDLRAFFDRPTVARTAELLESAGTGAAPAASGDAIEVLSRAADEESDYGPGDFAAAAGDPLAELSDEEVEARLLELLAAEAADAAEGESNA</sequence>
<evidence type="ECO:0000256" key="8">
    <source>
        <dbReference type="ARBA" id="ARBA00023098"/>
    </source>
</evidence>
<dbReference type="SUPFAM" id="SSF52151">
    <property type="entry name" value="FabD/lysophospholipase-like"/>
    <property type="match status" value="1"/>
</dbReference>
<reference evidence="17" key="1">
    <citation type="submission" date="2021-06" db="EMBL/GenBank/DDBJ databases">
        <authorList>
            <person name="Arsene-Ploetze F."/>
        </authorList>
    </citation>
    <scope>NUCLEOTIDE SEQUENCE</scope>
    <source>
        <strain evidence="17">SBRY1</strain>
    </source>
</reference>
<gene>
    <name evidence="17" type="ORF">SBRY_90116</name>
</gene>
<dbReference type="PANTHER" id="PTHR43775">
    <property type="entry name" value="FATTY ACID SYNTHASE"/>
    <property type="match status" value="1"/>
</dbReference>
<dbReference type="InterPro" id="IPR006162">
    <property type="entry name" value="Ppantetheine_attach_site"/>
</dbReference>
<keyword evidence="4" id="KW-0596">Phosphopantetheine</keyword>
<dbReference type="InterPro" id="IPR013968">
    <property type="entry name" value="PKS_KR"/>
</dbReference>
<dbReference type="InterPro" id="IPR042104">
    <property type="entry name" value="PKS_dehydratase_sf"/>
</dbReference>
<feature type="domain" description="Ketosynthase family 3 (KS3)" evidence="15">
    <location>
        <begin position="33"/>
        <end position="460"/>
    </location>
</feature>
<evidence type="ECO:0000259" key="15">
    <source>
        <dbReference type="PROSITE" id="PS52004"/>
    </source>
</evidence>
<dbReference type="Gene3D" id="3.40.366.10">
    <property type="entry name" value="Malonyl-Coenzyme A Acyl Carrier Protein, domain 2"/>
    <property type="match status" value="1"/>
</dbReference>
<dbReference type="SUPFAM" id="SSF51735">
    <property type="entry name" value="NAD(P)-binding Rossmann-fold domains"/>
    <property type="match status" value="2"/>
</dbReference>
<accession>A0A9W4H8J9</accession>
<dbReference type="InterPro" id="IPR029058">
    <property type="entry name" value="AB_hydrolase_fold"/>
</dbReference>
<dbReference type="GO" id="GO:0017000">
    <property type="term" value="P:antibiotic biosynthetic process"/>
    <property type="evidence" value="ECO:0007669"/>
    <property type="project" value="UniProtKB-KW"/>
</dbReference>
<dbReference type="InterPro" id="IPR049900">
    <property type="entry name" value="PKS_mFAS_DH"/>
</dbReference>
<dbReference type="InterPro" id="IPR032821">
    <property type="entry name" value="PKS_assoc"/>
</dbReference>
<dbReference type="InterPro" id="IPR009081">
    <property type="entry name" value="PP-bd_ACP"/>
</dbReference>
<dbReference type="SUPFAM" id="SSF47336">
    <property type="entry name" value="ACP-like"/>
    <property type="match status" value="1"/>
</dbReference>
<evidence type="ECO:0000256" key="4">
    <source>
        <dbReference type="ARBA" id="ARBA00022450"/>
    </source>
</evidence>
<dbReference type="SMART" id="SM00822">
    <property type="entry name" value="PKS_KR"/>
    <property type="match status" value="1"/>
</dbReference>
<keyword evidence="10" id="KW-0511">Multifunctional enzyme</keyword>
<feature type="domain" description="Carrier" evidence="14">
    <location>
        <begin position="1797"/>
        <end position="1872"/>
    </location>
</feature>
<dbReference type="InterPro" id="IPR014043">
    <property type="entry name" value="Acyl_transferase_dom"/>
</dbReference>
<dbReference type="Gene3D" id="3.10.129.110">
    <property type="entry name" value="Polyketide synthase dehydratase"/>
    <property type="match status" value="1"/>
</dbReference>
<dbReference type="CDD" id="cd08953">
    <property type="entry name" value="KR_2_SDR_x"/>
    <property type="match status" value="1"/>
</dbReference>
<dbReference type="InterPro" id="IPR016036">
    <property type="entry name" value="Malonyl_transacylase_ACP-bd"/>
</dbReference>
<dbReference type="GO" id="GO:0071770">
    <property type="term" value="P:DIM/DIP cell wall layer assembly"/>
    <property type="evidence" value="ECO:0007669"/>
    <property type="project" value="TreeGrafter"/>
</dbReference>
<dbReference type="Pfam" id="PF02801">
    <property type="entry name" value="Ketoacyl-synt_C"/>
    <property type="match status" value="1"/>
</dbReference>
<dbReference type="Gene3D" id="3.30.70.250">
    <property type="entry name" value="Malonyl-CoA ACP transacylase, ACP-binding"/>
    <property type="match status" value="1"/>
</dbReference>
<dbReference type="InterPro" id="IPR050091">
    <property type="entry name" value="PKS_NRPS_Biosynth_Enz"/>
</dbReference>
<dbReference type="PROSITE" id="PS00606">
    <property type="entry name" value="KS3_1"/>
    <property type="match status" value="1"/>
</dbReference>
<dbReference type="GO" id="GO:0005737">
    <property type="term" value="C:cytoplasm"/>
    <property type="evidence" value="ECO:0007669"/>
    <property type="project" value="TreeGrafter"/>
</dbReference>
<feature type="compositionally biased region" description="Pro residues" evidence="13">
    <location>
        <begin position="1"/>
        <end position="12"/>
    </location>
</feature>
<evidence type="ECO:0000256" key="7">
    <source>
        <dbReference type="ARBA" id="ARBA00022832"/>
    </source>
</evidence>
<evidence type="ECO:0000256" key="1">
    <source>
        <dbReference type="ARBA" id="ARBA00001957"/>
    </source>
</evidence>
<keyword evidence="18" id="KW-1185">Reference proteome</keyword>
<comment type="similarity">
    <text evidence="3">Belongs to the ATP-dependent AMP-binding enzyme family.</text>
</comment>
<dbReference type="CDD" id="cd00833">
    <property type="entry name" value="PKS"/>
    <property type="match status" value="1"/>
</dbReference>
<dbReference type="PROSITE" id="PS52019">
    <property type="entry name" value="PKS_MFAS_DH"/>
    <property type="match status" value="1"/>
</dbReference>
<dbReference type="InterPro" id="IPR016039">
    <property type="entry name" value="Thiolase-like"/>
</dbReference>
<dbReference type="InterPro" id="IPR036291">
    <property type="entry name" value="NAD(P)-bd_dom_sf"/>
</dbReference>
<evidence type="ECO:0000256" key="10">
    <source>
        <dbReference type="ARBA" id="ARBA00023268"/>
    </source>
</evidence>
<dbReference type="SMART" id="SM00825">
    <property type="entry name" value="PKS_KS"/>
    <property type="match status" value="1"/>
</dbReference>
<dbReference type="Pfam" id="PF21089">
    <property type="entry name" value="PKS_DH_N"/>
    <property type="match status" value="1"/>
</dbReference>
<dbReference type="InterPro" id="IPR036736">
    <property type="entry name" value="ACP-like_sf"/>
</dbReference>
<dbReference type="PROSITE" id="PS00012">
    <property type="entry name" value="PHOSPHOPANTETHEINE"/>
    <property type="match status" value="1"/>
</dbReference>
<evidence type="ECO:0000256" key="6">
    <source>
        <dbReference type="ARBA" id="ARBA00022679"/>
    </source>
</evidence>
<keyword evidence="8" id="KW-0443">Lipid metabolism</keyword>
<dbReference type="SMART" id="SM00827">
    <property type="entry name" value="PKS_AT"/>
    <property type="match status" value="1"/>
</dbReference>
<dbReference type="Pfam" id="PF00698">
    <property type="entry name" value="Acyl_transf_1"/>
    <property type="match status" value="1"/>
</dbReference>
<dbReference type="Gene3D" id="3.40.47.10">
    <property type="match status" value="1"/>
</dbReference>
<organism evidence="17 18">
    <name type="scientific">Actinacidiphila bryophytorum</name>
    <dbReference type="NCBI Taxonomy" id="1436133"/>
    <lineage>
        <taxon>Bacteria</taxon>
        <taxon>Bacillati</taxon>
        <taxon>Actinomycetota</taxon>
        <taxon>Actinomycetes</taxon>
        <taxon>Kitasatosporales</taxon>
        <taxon>Streptomycetaceae</taxon>
        <taxon>Actinacidiphila</taxon>
    </lineage>
</organism>
<dbReference type="Gene3D" id="3.30.70.3290">
    <property type="match status" value="1"/>
</dbReference>
<dbReference type="FunFam" id="3.40.47.10:FF:000042">
    <property type="entry name" value="Polyketide synthase Pks13"/>
    <property type="match status" value="1"/>
</dbReference>
<dbReference type="GO" id="GO:0031177">
    <property type="term" value="F:phosphopantetheine binding"/>
    <property type="evidence" value="ECO:0007669"/>
    <property type="project" value="InterPro"/>
</dbReference>
<evidence type="ECO:0000256" key="5">
    <source>
        <dbReference type="ARBA" id="ARBA00022553"/>
    </source>
</evidence>
<dbReference type="InterPro" id="IPR014030">
    <property type="entry name" value="Ketoacyl_synth_N"/>
</dbReference>
<keyword evidence="5" id="KW-0597">Phosphoprotein</keyword>
<comment type="caution">
    <text evidence="17">The sequence shown here is derived from an EMBL/GenBank/DDBJ whole genome shotgun (WGS) entry which is preliminary data.</text>
</comment>
<dbReference type="PROSITE" id="PS50075">
    <property type="entry name" value="CARRIER"/>
    <property type="match status" value="1"/>
</dbReference>
<dbReference type="GO" id="GO:0006633">
    <property type="term" value="P:fatty acid biosynthetic process"/>
    <property type="evidence" value="ECO:0007669"/>
    <property type="project" value="InterPro"/>
</dbReference>
<comment type="cofactor">
    <cofactor evidence="1">
        <name>pantetheine 4'-phosphate</name>
        <dbReference type="ChEBI" id="CHEBI:47942"/>
    </cofactor>
</comment>
<evidence type="ECO:0000256" key="9">
    <source>
        <dbReference type="ARBA" id="ARBA00023194"/>
    </source>
</evidence>
<dbReference type="GO" id="GO:0004312">
    <property type="term" value="F:fatty acid synthase activity"/>
    <property type="evidence" value="ECO:0007669"/>
    <property type="project" value="TreeGrafter"/>
</dbReference>
<protein>
    <submittedName>
        <fullName evidence="17">Type I polyketide synthase</fullName>
    </submittedName>
</protein>
<evidence type="ECO:0000256" key="2">
    <source>
        <dbReference type="ARBA" id="ARBA00004792"/>
    </source>
</evidence>
<comment type="pathway">
    <text evidence="2">Antibiotic biosynthesis.</text>
</comment>
<dbReference type="InterPro" id="IPR020806">
    <property type="entry name" value="PKS_PP-bd"/>
</dbReference>
<evidence type="ECO:0000256" key="12">
    <source>
        <dbReference type="PROSITE-ProRule" id="PRU01363"/>
    </source>
</evidence>
<dbReference type="GO" id="GO:0044550">
    <property type="term" value="P:secondary metabolite biosynthetic process"/>
    <property type="evidence" value="ECO:0007669"/>
    <property type="project" value="UniProtKB-ARBA"/>
</dbReference>
<proteinExistence type="inferred from homology"/>
<keyword evidence="11" id="KW-0012">Acyltransferase</keyword>
<dbReference type="InterPro" id="IPR001227">
    <property type="entry name" value="Ac_transferase_dom_sf"/>
</dbReference>
<dbReference type="PROSITE" id="PS52004">
    <property type="entry name" value="KS3_2"/>
    <property type="match status" value="1"/>
</dbReference>
<dbReference type="InterPro" id="IPR014031">
    <property type="entry name" value="Ketoacyl_synth_C"/>
</dbReference>